<keyword evidence="1" id="KW-0805">Transcription regulation</keyword>
<reference evidence="5 6" key="1">
    <citation type="submission" date="2020-09" db="EMBL/GenBank/DDBJ databases">
        <title>Diversity and distribution of actinomycetes associated with coral in the coast of Hainan.</title>
        <authorList>
            <person name="Li F."/>
        </authorList>
    </citation>
    <scope>NUCLEOTIDE SEQUENCE [LARGE SCALE GENOMIC DNA]</scope>
    <source>
        <strain evidence="5 6">HNM0947</strain>
    </source>
</reference>
<name>A0ABR9PDL4_9ACTN</name>
<dbReference type="PANTHER" id="PTHR30154">
    <property type="entry name" value="LEUCINE-RESPONSIVE REGULATORY PROTEIN"/>
    <property type="match status" value="1"/>
</dbReference>
<accession>A0ABR9PDL4</accession>
<proteinExistence type="predicted"/>
<dbReference type="SUPFAM" id="SSF46785">
    <property type="entry name" value="Winged helix' DNA-binding domain"/>
    <property type="match status" value="2"/>
</dbReference>
<dbReference type="Gene3D" id="1.10.10.10">
    <property type="entry name" value="Winged helix-like DNA-binding domain superfamily/Winged helix DNA-binding domain"/>
    <property type="match status" value="2"/>
</dbReference>
<dbReference type="RefSeq" id="WP_193124489.1">
    <property type="nucleotide sequence ID" value="NZ_JADBGI010000030.1"/>
</dbReference>
<protein>
    <submittedName>
        <fullName evidence="5">AsnC family transcriptional regulator</fullName>
    </submittedName>
</protein>
<dbReference type="Pfam" id="PF13404">
    <property type="entry name" value="HTH_AsnC-type"/>
    <property type="match status" value="1"/>
</dbReference>
<evidence type="ECO:0000313" key="5">
    <source>
        <dbReference type="EMBL" id="MBE3001899.1"/>
    </source>
</evidence>
<dbReference type="InterPro" id="IPR036390">
    <property type="entry name" value="WH_DNA-bd_sf"/>
</dbReference>
<keyword evidence="6" id="KW-1185">Reference proteome</keyword>
<evidence type="ECO:0000256" key="1">
    <source>
        <dbReference type="ARBA" id="ARBA00023015"/>
    </source>
</evidence>
<gene>
    <name evidence="5" type="ORF">IDM40_24855</name>
</gene>
<dbReference type="InterPro" id="IPR000485">
    <property type="entry name" value="AsnC-type_HTH_dom"/>
</dbReference>
<evidence type="ECO:0000256" key="3">
    <source>
        <dbReference type="ARBA" id="ARBA00023163"/>
    </source>
</evidence>
<dbReference type="InterPro" id="IPR036388">
    <property type="entry name" value="WH-like_DNA-bd_sf"/>
</dbReference>
<comment type="caution">
    <text evidence="5">The sequence shown here is derived from an EMBL/GenBank/DDBJ whole genome shotgun (WGS) entry which is preliminary data.</text>
</comment>
<keyword evidence="3" id="KW-0804">Transcription</keyword>
<dbReference type="EMBL" id="JADBGI010000030">
    <property type="protein sequence ID" value="MBE3001899.1"/>
    <property type="molecule type" value="Genomic_DNA"/>
</dbReference>
<sequence length="341" mass="37998">MPESTIPDELELSLVNALQIAPRATWAELAPILDVDPTTLARHWRRLESEGLARIAAFPRRRLMARRNLGYLELSCRNGTVEHVAGILAEDPDTLSIQFVAGSHQLMLTVVPGAGMADYLLSRIGGIPEVVSYRVHVVTQVPREAFRWQIRALSPAQRRALQALAPRDRAGAASERVTELDQRIVDLLCFDARMGYQTIAEHLGIAPTTAARRLNRLLREGLLGLRCDISRQHMGLPSAATLWGTVEPEILDRADDLGERIPELRLCTTIAGPENALFILWLRDAPDLTRVERELLAELPGLRIADRRMTLRTFKFMGGVMDDDQRFARSVPFLLGAPASE</sequence>
<organism evidence="5 6">
    <name type="scientific">Nocardiopsis coralli</name>
    <dbReference type="NCBI Taxonomy" id="2772213"/>
    <lineage>
        <taxon>Bacteria</taxon>
        <taxon>Bacillati</taxon>
        <taxon>Actinomycetota</taxon>
        <taxon>Actinomycetes</taxon>
        <taxon>Streptosporangiales</taxon>
        <taxon>Nocardiopsidaceae</taxon>
        <taxon>Nocardiopsis</taxon>
    </lineage>
</organism>
<dbReference type="Pfam" id="PF13412">
    <property type="entry name" value="HTH_24"/>
    <property type="match status" value="1"/>
</dbReference>
<evidence type="ECO:0000313" key="6">
    <source>
        <dbReference type="Proteomes" id="UP000806528"/>
    </source>
</evidence>
<feature type="domain" description="HTH asnC-type" evidence="4">
    <location>
        <begin position="179"/>
        <end position="217"/>
    </location>
</feature>
<evidence type="ECO:0000256" key="2">
    <source>
        <dbReference type="ARBA" id="ARBA00023125"/>
    </source>
</evidence>
<dbReference type="SMART" id="SM00344">
    <property type="entry name" value="HTH_ASNC"/>
    <property type="match status" value="1"/>
</dbReference>
<dbReference type="Proteomes" id="UP000806528">
    <property type="component" value="Unassembled WGS sequence"/>
</dbReference>
<dbReference type="PRINTS" id="PR00033">
    <property type="entry name" value="HTHASNC"/>
</dbReference>
<dbReference type="InterPro" id="IPR019888">
    <property type="entry name" value="Tscrpt_reg_AsnC-like"/>
</dbReference>
<evidence type="ECO:0000259" key="4">
    <source>
        <dbReference type="Pfam" id="PF13404"/>
    </source>
</evidence>
<dbReference type="PANTHER" id="PTHR30154:SF34">
    <property type="entry name" value="TRANSCRIPTIONAL REGULATOR AZLB"/>
    <property type="match status" value="1"/>
</dbReference>
<keyword evidence="2" id="KW-0238">DNA-binding</keyword>